<keyword evidence="12" id="KW-0902">Two-component regulatory system</keyword>
<evidence type="ECO:0000256" key="13">
    <source>
        <dbReference type="ARBA" id="ARBA00023136"/>
    </source>
</evidence>
<dbReference type="EC" id="2.7.13.3" evidence="3"/>
<protein>
    <recommendedName>
        <fullName evidence="3">histidine kinase</fullName>
        <ecNumber evidence="3">2.7.13.3</ecNumber>
    </recommendedName>
</protein>
<keyword evidence="17" id="KW-1185">Reference proteome</keyword>
<dbReference type="InterPro" id="IPR003661">
    <property type="entry name" value="HisK_dim/P_dom"/>
</dbReference>
<evidence type="ECO:0000256" key="3">
    <source>
        <dbReference type="ARBA" id="ARBA00012438"/>
    </source>
</evidence>
<dbReference type="RefSeq" id="WP_021635344.1">
    <property type="nucleotide sequence ID" value="NZ_CANNOQ010000052.1"/>
</dbReference>
<keyword evidence="8" id="KW-0547">Nucleotide-binding</keyword>
<dbReference type="SUPFAM" id="SSF47384">
    <property type="entry name" value="Homodimeric domain of signal transducing histidine kinase"/>
    <property type="match status" value="1"/>
</dbReference>
<evidence type="ECO:0000313" key="17">
    <source>
        <dbReference type="Proteomes" id="UP000260812"/>
    </source>
</evidence>
<organism evidence="16 17">
    <name type="scientific">Eisenbergiella massiliensis</name>
    <dbReference type="NCBI Taxonomy" id="1720294"/>
    <lineage>
        <taxon>Bacteria</taxon>
        <taxon>Bacillati</taxon>
        <taxon>Bacillota</taxon>
        <taxon>Clostridia</taxon>
        <taxon>Lachnospirales</taxon>
        <taxon>Lachnospiraceae</taxon>
        <taxon>Eisenbergiella</taxon>
    </lineage>
</organism>
<dbReference type="PANTHER" id="PTHR45528:SF1">
    <property type="entry name" value="SENSOR HISTIDINE KINASE CPXA"/>
    <property type="match status" value="1"/>
</dbReference>
<evidence type="ECO:0000256" key="9">
    <source>
        <dbReference type="ARBA" id="ARBA00022777"/>
    </source>
</evidence>
<dbReference type="PROSITE" id="PS50109">
    <property type="entry name" value="HIS_KIN"/>
    <property type="match status" value="1"/>
</dbReference>
<dbReference type="PROSITE" id="PS50885">
    <property type="entry name" value="HAMP"/>
    <property type="match status" value="1"/>
</dbReference>
<feature type="domain" description="Histidine kinase" evidence="14">
    <location>
        <begin position="251"/>
        <end position="462"/>
    </location>
</feature>
<dbReference type="AlphaFoldDB" id="A0A3E3I3P7"/>
<evidence type="ECO:0000256" key="4">
    <source>
        <dbReference type="ARBA" id="ARBA00022475"/>
    </source>
</evidence>
<dbReference type="SUPFAM" id="SSF55874">
    <property type="entry name" value="ATPase domain of HSP90 chaperone/DNA topoisomerase II/histidine kinase"/>
    <property type="match status" value="1"/>
</dbReference>
<dbReference type="Gene3D" id="3.30.565.10">
    <property type="entry name" value="Histidine kinase-like ATPase, C-terminal domain"/>
    <property type="match status" value="1"/>
</dbReference>
<feature type="domain" description="HAMP" evidence="15">
    <location>
        <begin position="184"/>
        <end position="236"/>
    </location>
</feature>
<dbReference type="InterPro" id="IPR005467">
    <property type="entry name" value="His_kinase_dom"/>
</dbReference>
<dbReference type="GO" id="GO:0005524">
    <property type="term" value="F:ATP binding"/>
    <property type="evidence" value="ECO:0007669"/>
    <property type="project" value="UniProtKB-KW"/>
</dbReference>
<evidence type="ECO:0000256" key="10">
    <source>
        <dbReference type="ARBA" id="ARBA00022840"/>
    </source>
</evidence>
<dbReference type="SMART" id="SM00304">
    <property type="entry name" value="HAMP"/>
    <property type="match status" value="1"/>
</dbReference>
<evidence type="ECO:0000256" key="5">
    <source>
        <dbReference type="ARBA" id="ARBA00022553"/>
    </source>
</evidence>
<evidence type="ECO:0000256" key="6">
    <source>
        <dbReference type="ARBA" id="ARBA00022679"/>
    </source>
</evidence>
<comment type="catalytic activity">
    <reaction evidence="1">
        <text>ATP + protein L-histidine = ADP + protein N-phospho-L-histidine.</text>
        <dbReference type="EC" id="2.7.13.3"/>
    </reaction>
</comment>
<dbReference type="CDD" id="cd00082">
    <property type="entry name" value="HisKA"/>
    <property type="match status" value="1"/>
</dbReference>
<evidence type="ECO:0000256" key="11">
    <source>
        <dbReference type="ARBA" id="ARBA00022989"/>
    </source>
</evidence>
<keyword evidence="13" id="KW-0472">Membrane</keyword>
<dbReference type="Proteomes" id="UP000260812">
    <property type="component" value="Unassembled WGS sequence"/>
</dbReference>
<proteinExistence type="predicted"/>
<dbReference type="PRINTS" id="PR00344">
    <property type="entry name" value="BCTRLSENSOR"/>
</dbReference>
<dbReference type="GO" id="GO:0005886">
    <property type="term" value="C:plasma membrane"/>
    <property type="evidence" value="ECO:0007669"/>
    <property type="project" value="UniProtKB-SubCell"/>
</dbReference>
<dbReference type="SUPFAM" id="SSF158472">
    <property type="entry name" value="HAMP domain-like"/>
    <property type="match status" value="1"/>
</dbReference>
<accession>A0A3E3I3P7</accession>
<comment type="caution">
    <text evidence="16">The sequence shown here is derived from an EMBL/GenBank/DDBJ whole genome shotgun (WGS) entry which is preliminary data.</text>
</comment>
<keyword evidence="7" id="KW-0812">Transmembrane</keyword>
<evidence type="ECO:0000256" key="7">
    <source>
        <dbReference type="ARBA" id="ARBA00022692"/>
    </source>
</evidence>
<dbReference type="SMART" id="SM00387">
    <property type="entry name" value="HATPase_c"/>
    <property type="match status" value="1"/>
</dbReference>
<evidence type="ECO:0000313" key="16">
    <source>
        <dbReference type="EMBL" id="RGE59710.1"/>
    </source>
</evidence>
<keyword evidence="5" id="KW-0597">Phosphoprotein</keyword>
<dbReference type="Gene3D" id="1.10.287.130">
    <property type="match status" value="1"/>
</dbReference>
<dbReference type="CDD" id="cd06225">
    <property type="entry name" value="HAMP"/>
    <property type="match status" value="1"/>
</dbReference>
<name>A0A3E3I3P7_9FIRM</name>
<dbReference type="EMBL" id="QVLV01000008">
    <property type="protein sequence ID" value="RGE59710.1"/>
    <property type="molecule type" value="Genomic_DNA"/>
</dbReference>
<evidence type="ECO:0000256" key="2">
    <source>
        <dbReference type="ARBA" id="ARBA00004651"/>
    </source>
</evidence>
<dbReference type="SMART" id="SM00388">
    <property type="entry name" value="HisKA"/>
    <property type="match status" value="1"/>
</dbReference>
<reference evidence="16" key="1">
    <citation type="submission" date="2018-08" db="EMBL/GenBank/DDBJ databases">
        <title>A genome reference for cultivated species of the human gut microbiota.</title>
        <authorList>
            <person name="Zou Y."/>
            <person name="Xue W."/>
            <person name="Luo G."/>
        </authorList>
    </citation>
    <scope>NUCLEOTIDE SEQUENCE [LARGE SCALE GENOMIC DNA]</scope>
    <source>
        <strain evidence="16">TF05-5AC</strain>
    </source>
</reference>
<dbReference type="InterPro" id="IPR004358">
    <property type="entry name" value="Sig_transdc_His_kin-like_C"/>
</dbReference>
<evidence type="ECO:0000259" key="14">
    <source>
        <dbReference type="PROSITE" id="PS50109"/>
    </source>
</evidence>
<keyword evidence="9 16" id="KW-0418">Kinase</keyword>
<keyword evidence="4" id="KW-1003">Cell membrane</keyword>
<dbReference type="Gene3D" id="6.10.340.10">
    <property type="match status" value="1"/>
</dbReference>
<dbReference type="InterPro" id="IPR003660">
    <property type="entry name" value="HAMP_dom"/>
</dbReference>
<keyword evidence="6" id="KW-0808">Transferase</keyword>
<dbReference type="PANTHER" id="PTHR45528">
    <property type="entry name" value="SENSOR HISTIDINE KINASE CPXA"/>
    <property type="match status" value="1"/>
</dbReference>
<dbReference type="Pfam" id="PF00512">
    <property type="entry name" value="HisKA"/>
    <property type="match status" value="1"/>
</dbReference>
<dbReference type="GO" id="GO:0000155">
    <property type="term" value="F:phosphorelay sensor kinase activity"/>
    <property type="evidence" value="ECO:0007669"/>
    <property type="project" value="InterPro"/>
</dbReference>
<dbReference type="InterPro" id="IPR003594">
    <property type="entry name" value="HATPase_dom"/>
</dbReference>
<comment type="subcellular location">
    <subcellularLocation>
        <location evidence="2">Cell membrane</location>
        <topology evidence="2">Multi-pass membrane protein</topology>
    </subcellularLocation>
</comment>
<keyword evidence="10" id="KW-0067">ATP-binding</keyword>
<dbReference type="GeneID" id="97987752"/>
<evidence type="ECO:0000256" key="8">
    <source>
        <dbReference type="ARBA" id="ARBA00022741"/>
    </source>
</evidence>
<dbReference type="InterPro" id="IPR036890">
    <property type="entry name" value="HATPase_C_sf"/>
</dbReference>
<dbReference type="Pfam" id="PF02518">
    <property type="entry name" value="HATPase_c"/>
    <property type="match status" value="1"/>
</dbReference>
<sequence>MRYFHKFFLSITLILTAALAVMEYSCVAFSLNHSFRRAQDSGLMQHQLIKHTIQSTILNTLSGGIVPEPRLSAIGENAAGLLGTGGGLLLAGEADGIYYSDLASPQDFGDIQEGYINYQVVREDGAVSLIVKSEFTQSGRRLFLVTKQDISQVFSEAENLLAQCTRLYFLILAVSTAAALGLSWALTRPLTILRRATRAFGNGDYSFRANIHARDEIGGLAQDYNKMADTVEEKIRELETAASRQKRFTANFAHELKTPMTSVIGYADMIYQRKLSEEETEQAAWFIMNEGMRLEALSFKLMDLFALDQTGFTLEETEITTVMQDAQASLLPSAEKRGVEFVCQAEPAWVRLEYDLFKTLLLNLLDNALKSGGKHVTLLGRAEKELYRVSVSDDGRGIPSDELMRITEAFYMVDKSRSRREHGAGLGLALCARIAGIHGTKLEYVSETGKGTTVSFTLRKEAEGDEA</sequence>
<dbReference type="Pfam" id="PF00672">
    <property type="entry name" value="HAMP"/>
    <property type="match status" value="1"/>
</dbReference>
<evidence type="ECO:0000256" key="1">
    <source>
        <dbReference type="ARBA" id="ARBA00000085"/>
    </source>
</evidence>
<gene>
    <name evidence="16" type="ORF">DXC51_12935</name>
</gene>
<dbReference type="InterPro" id="IPR036097">
    <property type="entry name" value="HisK_dim/P_sf"/>
</dbReference>
<keyword evidence="11" id="KW-1133">Transmembrane helix</keyword>
<dbReference type="InterPro" id="IPR050398">
    <property type="entry name" value="HssS/ArlS-like"/>
</dbReference>
<evidence type="ECO:0000259" key="15">
    <source>
        <dbReference type="PROSITE" id="PS50885"/>
    </source>
</evidence>
<dbReference type="CDD" id="cd00075">
    <property type="entry name" value="HATPase"/>
    <property type="match status" value="1"/>
</dbReference>
<evidence type="ECO:0000256" key="12">
    <source>
        <dbReference type="ARBA" id="ARBA00023012"/>
    </source>
</evidence>